<keyword evidence="2" id="KW-1185">Reference proteome</keyword>
<dbReference type="Proteomes" id="UP000242560">
    <property type="component" value="Unassembled WGS sequence"/>
</dbReference>
<dbReference type="PROSITE" id="PS51257">
    <property type="entry name" value="PROKAR_LIPOPROTEIN"/>
    <property type="match status" value="1"/>
</dbReference>
<name>A0A1I3LHQ1_9FLAO</name>
<accession>A0A1I3LHQ1</accession>
<proteinExistence type="predicted"/>
<protein>
    <submittedName>
        <fullName evidence="1">Uncharacterized protein</fullName>
    </submittedName>
</protein>
<sequence length="319" mass="36341">MCNRMKTIPITILFAFITILLGCSKESKTIKEDDEKILINAKEILENKNLAGLITKLENTELTEETDINKIPKVILNFLNAILEDKPIANPHENWNPTDVILDKKLPRRKLQYFGSGKNIALMNYFKGGIGKSTISTLNYSGRKSGTNVTDFLSPNRISRMIFFNEGDWDQLKEISWFRFVKVNDGNFDQIINSDNLDLIANSSHTNNWKDENGNVSFRSVSEPLKISQEFNGKKNEKGQLSTPLTETEIYETTSPISSFSFQIYTHRKDDNPAISTDLSKTINIYADNKLIKTFNYAYTDLRKVSGISLKNFNVNEAK</sequence>
<gene>
    <name evidence="1" type="ORF">SAMN05421638_1119</name>
</gene>
<organism evidence="1 2">
    <name type="scientific">Kaistella treverensis</name>
    <dbReference type="NCBI Taxonomy" id="631455"/>
    <lineage>
        <taxon>Bacteria</taxon>
        <taxon>Pseudomonadati</taxon>
        <taxon>Bacteroidota</taxon>
        <taxon>Flavobacteriia</taxon>
        <taxon>Flavobacteriales</taxon>
        <taxon>Weeksellaceae</taxon>
        <taxon>Chryseobacterium group</taxon>
        <taxon>Kaistella</taxon>
    </lineage>
</organism>
<dbReference type="AlphaFoldDB" id="A0A1I3LHQ1"/>
<reference evidence="2" key="1">
    <citation type="submission" date="2016-10" db="EMBL/GenBank/DDBJ databases">
        <authorList>
            <person name="Varghese N."/>
            <person name="Submissions S."/>
        </authorList>
    </citation>
    <scope>NUCLEOTIDE SEQUENCE [LARGE SCALE GENOMIC DNA]</scope>
    <source>
        <strain evidence="2">DSM 22251</strain>
    </source>
</reference>
<evidence type="ECO:0000313" key="1">
    <source>
        <dbReference type="EMBL" id="SFI83966.1"/>
    </source>
</evidence>
<dbReference type="EMBL" id="FORQ01000002">
    <property type="protein sequence ID" value="SFI83966.1"/>
    <property type="molecule type" value="Genomic_DNA"/>
</dbReference>
<evidence type="ECO:0000313" key="2">
    <source>
        <dbReference type="Proteomes" id="UP000242560"/>
    </source>
</evidence>